<evidence type="ECO:0000256" key="2">
    <source>
        <dbReference type="SAM" id="MobiDB-lite"/>
    </source>
</evidence>
<feature type="domain" description="Fibronectin type-III" evidence="4">
    <location>
        <begin position="459"/>
        <end position="565"/>
    </location>
</feature>
<evidence type="ECO:0008006" key="9">
    <source>
        <dbReference type="Google" id="ProtNLM"/>
    </source>
</evidence>
<dbReference type="InterPro" id="IPR013783">
    <property type="entry name" value="Ig-like_fold"/>
</dbReference>
<evidence type="ECO:0000313" key="7">
    <source>
        <dbReference type="EMBL" id="ATB42622.1"/>
    </source>
</evidence>
<dbReference type="PROSITE" id="PS51841">
    <property type="entry name" value="LTD"/>
    <property type="match status" value="1"/>
</dbReference>
<dbReference type="InterPro" id="IPR008964">
    <property type="entry name" value="Invasin/intimin_cell_adhesion"/>
</dbReference>
<feature type="chain" id="PRO_5012806587" description="LTD domain-containing protein" evidence="3">
    <location>
        <begin position="28"/>
        <end position="1136"/>
    </location>
</feature>
<evidence type="ECO:0000259" key="6">
    <source>
        <dbReference type="PROSITE" id="PS51841"/>
    </source>
</evidence>
<proteinExistence type="inferred from homology"/>
<dbReference type="SMART" id="SM00634">
    <property type="entry name" value="BID_1"/>
    <property type="match status" value="2"/>
</dbReference>
<dbReference type="InterPro" id="IPR001322">
    <property type="entry name" value="Lamin_tail_dom"/>
</dbReference>
<sequence>MKHAPPSLARLVAWSALLLGLSLGGSACRDRPNPPPPPVREVPDAERSSVEVNPAQGVRANGQDTVEIRVTVRTAEGTPLEGRSVTVEASDEGNTLQQASGPTDAQGVAVATLVSTVAGTKTVTATVEAEEGPVTLATRPTVEFVSLAAPHLVFTAAPSSGTAGEPLGTFEVTIQDASGQTVTDASDTVTVALGEGSPSAELKGTVSVAAVNGVARFSTLVLEKAAAGYTLVASAAGLASATSSPFEVLPAPVAAAKLVFTQPPSNRRAGETFEVRVAVTDASGNPLSVSAPRVTLALNKGTLAGTTSADPVDGVASFPGLSITEAGTGYVLTASAEGLDSASSDSFDIDSTGTPAMLVFRAQPSSVKVREVMPAVTVAITDTFGNVLSVDSPDITLGLVGGNNAAELLGTVTVKPVAGLATFSTLSVDQQGTDFWLVAMAGTLDSATSGKFTIVDDVAPSAVSLTVAELTANAVTLAWTAVGDDGTLGIASSYELRYSLSPITEASFEGATPVSVGVPKAPGSAESARATGLTRGTHYYFGLKVKDDVGNSSLSLVDTTTPEDVCAGVTCTPDAPVCAADGVSRTTYTVACVDENGTATCKQTGTTTACTGTNAVCFSGQCDTATRPIANQLLVSEVMHSPSSGTTEYFELTNATDGLLNLNGLTVTYKNSSDAVRSFQVGEGSVPLVVGRKGHFVLAQNKDRASNGGVSASYQYPSAIALEGSGSLSVANGASTVTEFRYTPSFPQSTGKSMNLSSLIQGTRASALPWYWCDSTDALTGGDFGTPEAANTTCGMTASPVVSLCYIQSPKTIPPAQAGTSVAVSSRFKAASVTDRNTAGNDGYPHVVAELGYGLDTSPATAWTWAPVSFNGEYAPTVSDEDETSGMLTIPTPGSYKYGFRYSFKDPVTGALSAPVYCGQSDISDPTNGVFGTVTITEAPSADHVVISEFASKNFVAGSTTVNHDDEFIELYNPTNVAVPITGWKIQYKSASAGSSFNDLQGLTFTTGSIPAKGFYLVAQKTSFIGPTPDATYTALTAHGGASLRILDASGNVVDKLAWGTGAALDPEGTAAPAIANTVAGSSYERKAVSSSTADTMSGGSDALRGNGYDSGNNVADFVVRATRNPQNSSSAPESP</sequence>
<dbReference type="Gene3D" id="2.60.40.10">
    <property type="entry name" value="Immunoglobulins"/>
    <property type="match status" value="3"/>
</dbReference>
<dbReference type="InterPro" id="IPR036116">
    <property type="entry name" value="FN3_sf"/>
</dbReference>
<dbReference type="Pfam" id="PF02369">
    <property type="entry name" value="Big_1"/>
    <property type="match status" value="1"/>
</dbReference>
<dbReference type="CDD" id="cd00063">
    <property type="entry name" value="FN3"/>
    <property type="match status" value="1"/>
</dbReference>
<dbReference type="InterPro" id="IPR003344">
    <property type="entry name" value="Big_1_dom"/>
</dbReference>
<dbReference type="InterPro" id="IPR036415">
    <property type="entry name" value="Lamin_tail_dom_sf"/>
</dbReference>
<dbReference type="PROSITE" id="PS50853">
    <property type="entry name" value="FN3"/>
    <property type="match status" value="1"/>
</dbReference>
<dbReference type="Proteomes" id="UP000217257">
    <property type="component" value="Chromosome"/>
</dbReference>
<feature type="domain" description="LTD" evidence="6">
    <location>
        <begin position="932"/>
        <end position="1061"/>
    </location>
</feature>
<name>A0A250JGM0_9BACT</name>
<feature type="signal peptide" evidence="3">
    <location>
        <begin position="1"/>
        <end position="27"/>
    </location>
</feature>
<dbReference type="RefSeq" id="WP_095990152.1">
    <property type="nucleotide sequence ID" value="NZ_CP022098.1"/>
</dbReference>
<accession>A0A250JGM0</accession>
<dbReference type="SUPFAM" id="SSF49265">
    <property type="entry name" value="Fibronectin type III"/>
    <property type="match status" value="1"/>
</dbReference>
<evidence type="ECO:0000256" key="1">
    <source>
        <dbReference type="ARBA" id="ARBA00010116"/>
    </source>
</evidence>
<dbReference type="SMART" id="SM00060">
    <property type="entry name" value="FN3"/>
    <property type="match status" value="1"/>
</dbReference>
<dbReference type="PROSITE" id="PS51257">
    <property type="entry name" value="PROKAR_LIPOPROTEIN"/>
    <property type="match status" value="1"/>
</dbReference>
<dbReference type="Pfam" id="PF00932">
    <property type="entry name" value="LTD"/>
    <property type="match status" value="1"/>
</dbReference>
<organism evidence="7 8">
    <name type="scientific">Cystobacter fuscus</name>
    <dbReference type="NCBI Taxonomy" id="43"/>
    <lineage>
        <taxon>Bacteria</taxon>
        <taxon>Pseudomonadati</taxon>
        <taxon>Myxococcota</taxon>
        <taxon>Myxococcia</taxon>
        <taxon>Myxococcales</taxon>
        <taxon>Cystobacterineae</taxon>
        <taxon>Archangiaceae</taxon>
        <taxon>Cystobacter</taxon>
    </lineage>
</organism>
<gene>
    <name evidence="7" type="ORF">CYFUS_008101</name>
</gene>
<evidence type="ECO:0000313" key="8">
    <source>
        <dbReference type="Proteomes" id="UP000217257"/>
    </source>
</evidence>
<dbReference type="AlphaFoldDB" id="A0A250JGM0"/>
<dbReference type="KEGG" id="cfus:CYFUS_008101"/>
<evidence type="ECO:0000256" key="3">
    <source>
        <dbReference type="SAM" id="SignalP"/>
    </source>
</evidence>
<dbReference type="EMBL" id="CP022098">
    <property type="protein sequence ID" value="ATB42622.1"/>
    <property type="molecule type" value="Genomic_DNA"/>
</dbReference>
<protein>
    <recommendedName>
        <fullName evidence="9">LTD domain-containing protein</fullName>
    </recommendedName>
</protein>
<dbReference type="InterPro" id="IPR003961">
    <property type="entry name" value="FN3_dom"/>
</dbReference>
<comment type="similarity">
    <text evidence="1">Belongs to the intimin/invasin family.</text>
</comment>
<evidence type="ECO:0000259" key="5">
    <source>
        <dbReference type="PROSITE" id="PS51127"/>
    </source>
</evidence>
<keyword evidence="3" id="KW-0732">Signal</keyword>
<reference evidence="7 8" key="1">
    <citation type="submission" date="2017-06" db="EMBL/GenBank/DDBJ databases">
        <title>Sequencing and comparative analysis of myxobacterial genomes.</title>
        <authorList>
            <person name="Rupp O."/>
            <person name="Goesmann A."/>
            <person name="Sogaard-Andersen L."/>
        </authorList>
    </citation>
    <scope>NUCLEOTIDE SEQUENCE [LARGE SCALE GENOMIC DNA]</scope>
    <source>
        <strain evidence="7 8">DSM 52655</strain>
    </source>
</reference>
<feature type="domain" description="Big-1" evidence="5">
    <location>
        <begin position="48"/>
        <end position="145"/>
    </location>
</feature>
<feature type="region of interest" description="Disordered" evidence="2">
    <location>
        <begin position="26"/>
        <end position="48"/>
    </location>
</feature>
<dbReference type="SUPFAM" id="SSF49373">
    <property type="entry name" value="Invasin/intimin cell-adhesion fragments"/>
    <property type="match status" value="1"/>
</dbReference>
<dbReference type="PROSITE" id="PS51127">
    <property type="entry name" value="BIG1"/>
    <property type="match status" value="1"/>
</dbReference>
<dbReference type="SUPFAM" id="SSF74853">
    <property type="entry name" value="Lamin A/C globular tail domain"/>
    <property type="match status" value="1"/>
</dbReference>
<evidence type="ECO:0000259" key="4">
    <source>
        <dbReference type="PROSITE" id="PS50853"/>
    </source>
</evidence>